<keyword evidence="6" id="KW-0539">Nucleus</keyword>
<dbReference type="GO" id="GO:0035657">
    <property type="term" value="C:eRF1 methyltransferase complex"/>
    <property type="evidence" value="ECO:0007669"/>
    <property type="project" value="TreeGrafter"/>
</dbReference>
<evidence type="ECO:0000256" key="4">
    <source>
        <dbReference type="ARBA" id="ARBA00022679"/>
    </source>
</evidence>
<comment type="caution">
    <text evidence="7">The sequence shown here is derived from an EMBL/GenBank/DDBJ whole genome shotgun (WGS) entry which is preliminary data.</text>
</comment>
<dbReference type="PROSITE" id="PS00092">
    <property type="entry name" value="N6_MTASE"/>
    <property type="match status" value="1"/>
</dbReference>
<evidence type="ECO:0000256" key="5">
    <source>
        <dbReference type="ARBA" id="ARBA00022691"/>
    </source>
</evidence>
<evidence type="ECO:0000256" key="1">
    <source>
        <dbReference type="ARBA" id="ARBA00004123"/>
    </source>
</evidence>
<dbReference type="GO" id="GO:0032259">
    <property type="term" value="P:methylation"/>
    <property type="evidence" value="ECO:0007669"/>
    <property type="project" value="UniProtKB-KW"/>
</dbReference>
<dbReference type="PANTHER" id="PTHR45875:SF1">
    <property type="entry name" value="METHYLTRANSFERASE N6AMT1"/>
    <property type="match status" value="1"/>
</dbReference>
<dbReference type="InterPro" id="IPR029063">
    <property type="entry name" value="SAM-dependent_MTases_sf"/>
</dbReference>
<dbReference type="GO" id="GO:0005634">
    <property type="term" value="C:nucleus"/>
    <property type="evidence" value="ECO:0007669"/>
    <property type="project" value="UniProtKB-SubCell"/>
</dbReference>
<dbReference type="PANTHER" id="PTHR45875">
    <property type="entry name" value="METHYLTRANSFERASE N6AMT1"/>
    <property type="match status" value="1"/>
</dbReference>
<comment type="similarity">
    <text evidence="2">Belongs to the eukaryotic/archaeal PrmC-related family.</text>
</comment>
<dbReference type="AlphaFoldDB" id="W7U1K3"/>
<protein>
    <submittedName>
        <fullName evidence="7">N-6 adenine-specific dna methyltransferase 1</fullName>
    </submittedName>
</protein>
<name>W7U1K3_9STRA</name>
<dbReference type="Proteomes" id="UP000019335">
    <property type="component" value="Chromosome 8"/>
</dbReference>
<sequence>MLRSGSGCVTAVLARTLRDALGPEHCTLFISTDINSRAVRATQATGSANSILHHEILQADLLAPLLPRLLHSVDLLVFNPPYVPTPTSEVGSHGIEASWAGGKDGREVLDRILDSIPNLLRPQGGCMYLVAVNENLPEDICARMREENLQAEVVRSRKARNEVLHVLRFIHA</sequence>
<dbReference type="GO" id="GO:0008276">
    <property type="term" value="F:protein methyltransferase activity"/>
    <property type="evidence" value="ECO:0007669"/>
    <property type="project" value="TreeGrafter"/>
</dbReference>
<evidence type="ECO:0000256" key="6">
    <source>
        <dbReference type="ARBA" id="ARBA00023242"/>
    </source>
</evidence>
<dbReference type="Gene3D" id="3.40.50.150">
    <property type="entry name" value="Vaccinia Virus protein VP39"/>
    <property type="match status" value="1"/>
</dbReference>
<keyword evidence="4 7" id="KW-0808">Transferase</keyword>
<proteinExistence type="inferred from homology"/>
<dbReference type="GO" id="GO:0008757">
    <property type="term" value="F:S-adenosylmethionine-dependent methyltransferase activity"/>
    <property type="evidence" value="ECO:0007669"/>
    <property type="project" value="TreeGrafter"/>
</dbReference>
<evidence type="ECO:0000313" key="8">
    <source>
        <dbReference type="Proteomes" id="UP000019335"/>
    </source>
</evidence>
<comment type="subcellular location">
    <subcellularLocation>
        <location evidence="1">Nucleus</location>
    </subcellularLocation>
</comment>
<dbReference type="OrthoDB" id="406152at2759"/>
<accession>W7U1K3</accession>
<dbReference type="GO" id="GO:0003676">
    <property type="term" value="F:nucleic acid binding"/>
    <property type="evidence" value="ECO:0007669"/>
    <property type="project" value="InterPro"/>
</dbReference>
<keyword evidence="8" id="KW-1185">Reference proteome</keyword>
<keyword evidence="3 7" id="KW-0489">Methyltransferase</keyword>
<dbReference type="EMBL" id="AZIL01000643">
    <property type="protein sequence ID" value="EWM26494.1"/>
    <property type="molecule type" value="Genomic_DNA"/>
</dbReference>
<reference evidence="7 8" key="1">
    <citation type="journal article" date="2014" name="Mol. Plant">
        <title>Chromosome Scale Genome Assembly and Transcriptome Profiling of Nannochloropsis gaditana in Nitrogen Depletion.</title>
        <authorList>
            <person name="Corteggiani Carpinelli E."/>
            <person name="Telatin A."/>
            <person name="Vitulo N."/>
            <person name="Forcato C."/>
            <person name="D'Angelo M."/>
            <person name="Schiavon R."/>
            <person name="Vezzi A."/>
            <person name="Giacometti G.M."/>
            <person name="Morosinotto T."/>
            <person name="Valle G."/>
        </authorList>
    </citation>
    <scope>NUCLEOTIDE SEQUENCE [LARGE SCALE GENOMIC DNA]</scope>
    <source>
        <strain evidence="7 8">B-31</strain>
    </source>
</reference>
<dbReference type="SUPFAM" id="SSF53335">
    <property type="entry name" value="S-adenosyl-L-methionine-dependent methyltransferases"/>
    <property type="match status" value="1"/>
</dbReference>
<evidence type="ECO:0000256" key="2">
    <source>
        <dbReference type="ARBA" id="ARBA00006149"/>
    </source>
</evidence>
<organism evidence="7 8">
    <name type="scientific">Nannochloropsis gaditana</name>
    <dbReference type="NCBI Taxonomy" id="72520"/>
    <lineage>
        <taxon>Eukaryota</taxon>
        <taxon>Sar</taxon>
        <taxon>Stramenopiles</taxon>
        <taxon>Ochrophyta</taxon>
        <taxon>Eustigmatophyceae</taxon>
        <taxon>Eustigmatales</taxon>
        <taxon>Monodopsidaceae</taxon>
        <taxon>Nannochloropsis</taxon>
    </lineage>
</organism>
<keyword evidence="5" id="KW-0949">S-adenosyl-L-methionine</keyword>
<dbReference type="FunFam" id="3.40.50.150:FF:000077">
    <property type="entry name" value="HemK methyltransferase family member 2"/>
    <property type="match status" value="1"/>
</dbReference>
<dbReference type="InterPro" id="IPR002052">
    <property type="entry name" value="DNA_methylase_N6_adenine_CS"/>
</dbReference>
<evidence type="ECO:0000256" key="3">
    <source>
        <dbReference type="ARBA" id="ARBA00022603"/>
    </source>
</evidence>
<evidence type="ECO:0000313" key="7">
    <source>
        <dbReference type="EMBL" id="EWM26494.1"/>
    </source>
</evidence>
<gene>
    <name evidence="7" type="ORF">Naga_100646g2</name>
</gene>
<dbReference type="InterPro" id="IPR052190">
    <property type="entry name" value="Euk-Arch_PrmC-MTase"/>
</dbReference>